<dbReference type="SMART" id="SM00287">
    <property type="entry name" value="SH3b"/>
    <property type="match status" value="3"/>
</dbReference>
<comment type="similarity">
    <text evidence="1">Belongs to the peptidase C40 family.</text>
</comment>
<feature type="domain" description="NlpC/P60" evidence="7">
    <location>
        <begin position="247"/>
        <end position="367"/>
    </location>
</feature>
<dbReference type="PROSITE" id="PS51781">
    <property type="entry name" value="SH3B"/>
    <property type="match status" value="3"/>
</dbReference>
<dbReference type="GO" id="GO:0008234">
    <property type="term" value="F:cysteine-type peptidase activity"/>
    <property type="evidence" value="ECO:0007669"/>
    <property type="project" value="UniProtKB-KW"/>
</dbReference>
<feature type="domain" description="SH3b" evidence="6">
    <location>
        <begin position="176"/>
        <end position="239"/>
    </location>
</feature>
<dbReference type="PROSITE" id="PS51935">
    <property type="entry name" value="NLPC_P60"/>
    <property type="match status" value="1"/>
</dbReference>
<organism evidence="8 9">
    <name type="scientific">Natranaerovirga hydrolytica</name>
    <dbReference type="NCBI Taxonomy" id="680378"/>
    <lineage>
        <taxon>Bacteria</taxon>
        <taxon>Bacillati</taxon>
        <taxon>Bacillota</taxon>
        <taxon>Clostridia</taxon>
        <taxon>Lachnospirales</taxon>
        <taxon>Natranaerovirgaceae</taxon>
        <taxon>Natranaerovirga</taxon>
    </lineage>
</organism>
<dbReference type="InterPro" id="IPR051202">
    <property type="entry name" value="Peptidase_C40"/>
</dbReference>
<comment type="caution">
    <text evidence="8">The sequence shown here is derived from an EMBL/GenBank/DDBJ whole genome shotgun (WGS) entry which is preliminary data.</text>
</comment>
<dbReference type="Pfam" id="PF08239">
    <property type="entry name" value="SH3_3"/>
    <property type="match status" value="3"/>
</dbReference>
<keyword evidence="9" id="KW-1185">Reference proteome</keyword>
<dbReference type="GO" id="GO:0006508">
    <property type="term" value="P:proteolysis"/>
    <property type="evidence" value="ECO:0007669"/>
    <property type="project" value="UniProtKB-KW"/>
</dbReference>
<dbReference type="SUPFAM" id="SSF54001">
    <property type="entry name" value="Cysteine proteinases"/>
    <property type="match status" value="1"/>
</dbReference>
<keyword evidence="5" id="KW-0732">Signal</keyword>
<dbReference type="RefSeq" id="WP_165868622.1">
    <property type="nucleotide sequence ID" value="NZ_SMGQ01000017.1"/>
</dbReference>
<name>A0A4R1MD53_9FIRM</name>
<proteinExistence type="inferred from homology"/>
<protein>
    <submittedName>
        <fullName evidence="8">SH3 domain-containing protein</fullName>
    </submittedName>
</protein>
<dbReference type="Proteomes" id="UP000294545">
    <property type="component" value="Unassembled WGS sequence"/>
</dbReference>
<dbReference type="AlphaFoldDB" id="A0A4R1MD53"/>
<evidence type="ECO:0000313" key="8">
    <source>
        <dbReference type="EMBL" id="TCK87959.1"/>
    </source>
</evidence>
<evidence type="ECO:0000256" key="3">
    <source>
        <dbReference type="ARBA" id="ARBA00022801"/>
    </source>
</evidence>
<dbReference type="Gene3D" id="2.30.30.40">
    <property type="entry name" value="SH3 Domains"/>
    <property type="match status" value="3"/>
</dbReference>
<evidence type="ECO:0000256" key="5">
    <source>
        <dbReference type="SAM" id="SignalP"/>
    </source>
</evidence>
<feature type="signal peptide" evidence="5">
    <location>
        <begin position="1"/>
        <end position="25"/>
    </location>
</feature>
<dbReference type="EMBL" id="SMGQ01000017">
    <property type="protein sequence ID" value="TCK87959.1"/>
    <property type="molecule type" value="Genomic_DNA"/>
</dbReference>
<dbReference type="Gene3D" id="3.90.1720.10">
    <property type="entry name" value="endopeptidase domain like (from Nostoc punctiforme)"/>
    <property type="match status" value="1"/>
</dbReference>
<sequence>MNKKQLRKVTLGLVGSLVIGSSVFAADAGKVTANRLNVRTGPGLDYDIVSQLSRGQEVNVINTYDKWLKISMENTQEVYVHADYINVISNNEEMEEVAVRKEGIVNVNFLNLRNDPSLDGEIIGQVNEGQEVGVLKEVDEWYYVETNSKKGYLYSDFVDVKTNQNKVESIQETVEEKVAVIDVSVLNVRQEPNLESNIIDKTYRNNHLEIVQVLDEWVEITTSNGAKGYLFKEYITIREKVDIEATEDIRQEIIDYAKQFLGNPYVYGGNSLTNGVDCSGFTQQIFNRFGYNLSRTSRTQINDGVRISRSELLPGDLVFYGYNGSISHVAIYAGNGQIIHANNRRTGIIMGNIDYGMPYIGASRIIQ</sequence>
<evidence type="ECO:0000256" key="1">
    <source>
        <dbReference type="ARBA" id="ARBA00007074"/>
    </source>
</evidence>
<accession>A0A4R1MD53</accession>
<dbReference type="InterPro" id="IPR003646">
    <property type="entry name" value="SH3-like_bac-type"/>
</dbReference>
<gene>
    <name evidence="8" type="ORF">EDC19_2606</name>
</gene>
<feature type="chain" id="PRO_5020316046" evidence="5">
    <location>
        <begin position="26"/>
        <end position="367"/>
    </location>
</feature>
<feature type="domain" description="SH3b" evidence="6">
    <location>
        <begin position="100"/>
        <end position="162"/>
    </location>
</feature>
<evidence type="ECO:0000256" key="2">
    <source>
        <dbReference type="ARBA" id="ARBA00022670"/>
    </source>
</evidence>
<evidence type="ECO:0000259" key="7">
    <source>
        <dbReference type="PROSITE" id="PS51935"/>
    </source>
</evidence>
<dbReference type="PANTHER" id="PTHR47053">
    <property type="entry name" value="MUREIN DD-ENDOPEPTIDASE MEPH-RELATED"/>
    <property type="match status" value="1"/>
</dbReference>
<dbReference type="InterPro" id="IPR000064">
    <property type="entry name" value="NLP_P60_dom"/>
</dbReference>
<keyword evidence="4" id="KW-0788">Thiol protease</keyword>
<evidence type="ECO:0000259" key="6">
    <source>
        <dbReference type="PROSITE" id="PS51781"/>
    </source>
</evidence>
<feature type="domain" description="SH3b" evidence="6">
    <location>
        <begin position="26"/>
        <end position="89"/>
    </location>
</feature>
<keyword evidence="2" id="KW-0645">Protease</keyword>
<evidence type="ECO:0000313" key="9">
    <source>
        <dbReference type="Proteomes" id="UP000294545"/>
    </source>
</evidence>
<reference evidence="8 9" key="1">
    <citation type="submission" date="2019-03" db="EMBL/GenBank/DDBJ databases">
        <title>Genomic Encyclopedia of Type Strains, Phase IV (KMG-IV): sequencing the most valuable type-strain genomes for metagenomic binning, comparative biology and taxonomic classification.</title>
        <authorList>
            <person name="Goeker M."/>
        </authorList>
    </citation>
    <scope>NUCLEOTIDE SEQUENCE [LARGE SCALE GENOMIC DNA]</scope>
    <source>
        <strain evidence="8 9">DSM 24176</strain>
    </source>
</reference>
<dbReference type="Pfam" id="PF00877">
    <property type="entry name" value="NLPC_P60"/>
    <property type="match status" value="1"/>
</dbReference>
<keyword evidence="3" id="KW-0378">Hydrolase</keyword>
<dbReference type="InterPro" id="IPR038765">
    <property type="entry name" value="Papain-like_cys_pep_sf"/>
</dbReference>
<evidence type="ECO:0000256" key="4">
    <source>
        <dbReference type="ARBA" id="ARBA00022807"/>
    </source>
</evidence>
<dbReference type="PANTHER" id="PTHR47053:SF1">
    <property type="entry name" value="MUREIN DD-ENDOPEPTIDASE MEPH-RELATED"/>
    <property type="match status" value="1"/>
</dbReference>